<dbReference type="SUPFAM" id="SSF88659">
    <property type="entry name" value="Sigma3 and sigma4 domains of RNA polymerase sigma factors"/>
    <property type="match status" value="1"/>
</dbReference>
<comment type="similarity">
    <text evidence="1">Belongs to the sigma-70 factor family. ECF subfamily.</text>
</comment>
<gene>
    <name evidence="7" type="primary">sigE_8</name>
    <name evidence="7" type="ORF">Poly41_31040</name>
</gene>
<accession>A0A5C6DRX9</accession>
<dbReference type="InterPro" id="IPR007627">
    <property type="entry name" value="RNA_pol_sigma70_r2"/>
</dbReference>
<evidence type="ECO:0000256" key="1">
    <source>
        <dbReference type="ARBA" id="ARBA00010641"/>
    </source>
</evidence>
<proteinExistence type="inferred from homology"/>
<dbReference type="InterPro" id="IPR013325">
    <property type="entry name" value="RNA_pol_sigma_r2"/>
</dbReference>
<evidence type="ECO:0000259" key="6">
    <source>
        <dbReference type="Pfam" id="PF04542"/>
    </source>
</evidence>
<protein>
    <submittedName>
        <fullName evidence="7">ECF RNA polymerase sigma factor SigE</fullName>
    </submittedName>
</protein>
<evidence type="ECO:0000256" key="4">
    <source>
        <dbReference type="ARBA" id="ARBA00023125"/>
    </source>
</evidence>
<dbReference type="AlphaFoldDB" id="A0A5C6DRX9"/>
<dbReference type="NCBIfam" id="TIGR02937">
    <property type="entry name" value="sigma70-ECF"/>
    <property type="match status" value="1"/>
</dbReference>
<keyword evidence="5" id="KW-0804">Transcription</keyword>
<evidence type="ECO:0000256" key="2">
    <source>
        <dbReference type="ARBA" id="ARBA00023015"/>
    </source>
</evidence>
<dbReference type="InterPro" id="IPR014284">
    <property type="entry name" value="RNA_pol_sigma-70_dom"/>
</dbReference>
<organism evidence="7 8">
    <name type="scientific">Novipirellula artificiosorum</name>
    <dbReference type="NCBI Taxonomy" id="2528016"/>
    <lineage>
        <taxon>Bacteria</taxon>
        <taxon>Pseudomonadati</taxon>
        <taxon>Planctomycetota</taxon>
        <taxon>Planctomycetia</taxon>
        <taxon>Pirellulales</taxon>
        <taxon>Pirellulaceae</taxon>
        <taxon>Novipirellula</taxon>
    </lineage>
</organism>
<sequence>MLHDPETRASLLVSLSDPASQEAWTEFATIYRPIIVRVAQARGLQHADADDLAQDVLSAVGRRVGSFQSTGTGSFRRWLCQITRNLVVNHLTRSKGPIGSGDSDVQQMLLQQPSPEGETATLFQLEVRRFEFQQAAEKLQAEFSESTWMAFWLTSVEQLSIDEAANRLSKSAGSIRVARCRVLARFRQHIHDSKQDNDT</sequence>
<comment type="caution">
    <text evidence="7">The sequence shown here is derived from an EMBL/GenBank/DDBJ whole genome shotgun (WGS) entry which is preliminary data.</text>
</comment>
<dbReference type="InterPro" id="IPR013324">
    <property type="entry name" value="RNA_pol_sigma_r3/r4-like"/>
</dbReference>
<dbReference type="Proteomes" id="UP000319143">
    <property type="component" value="Unassembled WGS sequence"/>
</dbReference>
<dbReference type="RefSeq" id="WP_146527053.1">
    <property type="nucleotide sequence ID" value="NZ_SJPV01000004.1"/>
</dbReference>
<evidence type="ECO:0000313" key="7">
    <source>
        <dbReference type="EMBL" id="TWU38627.1"/>
    </source>
</evidence>
<keyword evidence="3" id="KW-0731">Sigma factor</keyword>
<dbReference type="PANTHER" id="PTHR43133">
    <property type="entry name" value="RNA POLYMERASE ECF-TYPE SIGMA FACTO"/>
    <property type="match status" value="1"/>
</dbReference>
<keyword evidence="2" id="KW-0805">Transcription regulation</keyword>
<feature type="domain" description="RNA polymerase sigma-70 region 2" evidence="6">
    <location>
        <begin position="31"/>
        <end position="94"/>
    </location>
</feature>
<name>A0A5C6DRX9_9BACT</name>
<reference evidence="7 8" key="1">
    <citation type="submission" date="2019-02" db="EMBL/GenBank/DDBJ databases">
        <title>Deep-cultivation of Planctomycetes and their phenomic and genomic characterization uncovers novel biology.</title>
        <authorList>
            <person name="Wiegand S."/>
            <person name="Jogler M."/>
            <person name="Boedeker C."/>
            <person name="Pinto D."/>
            <person name="Vollmers J."/>
            <person name="Rivas-Marin E."/>
            <person name="Kohn T."/>
            <person name="Peeters S.H."/>
            <person name="Heuer A."/>
            <person name="Rast P."/>
            <person name="Oberbeckmann S."/>
            <person name="Bunk B."/>
            <person name="Jeske O."/>
            <person name="Meyerdierks A."/>
            <person name="Storesund J.E."/>
            <person name="Kallscheuer N."/>
            <person name="Luecker S."/>
            <person name="Lage O.M."/>
            <person name="Pohl T."/>
            <person name="Merkel B.J."/>
            <person name="Hornburger P."/>
            <person name="Mueller R.-W."/>
            <person name="Bruemmer F."/>
            <person name="Labrenz M."/>
            <person name="Spormann A.M."/>
            <person name="Op Den Camp H."/>
            <person name="Overmann J."/>
            <person name="Amann R."/>
            <person name="Jetten M.S.M."/>
            <person name="Mascher T."/>
            <person name="Medema M.H."/>
            <person name="Devos D.P."/>
            <person name="Kaster A.-K."/>
            <person name="Ovreas L."/>
            <person name="Rohde M."/>
            <person name="Galperin M.Y."/>
            <person name="Jogler C."/>
        </authorList>
    </citation>
    <scope>NUCLEOTIDE SEQUENCE [LARGE SCALE GENOMIC DNA]</scope>
    <source>
        <strain evidence="7 8">Poly41</strain>
    </source>
</reference>
<dbReference type="PANTHER" id="PTHR43133:SF8">
    <property type="entry name" value="RNA POLYMERASE SIGMA FACTOR HI_1459-RELATED"/>
    <property type="match status" value="1"/>
</dbReference>
<dbReference type="Gene3D" id="1.10.1740.10">
    <property type="match status" value="1"/>
</dbReference>
<keyword evidence="8" id="KW-1185">Reference proteome</keyword>
<keyword evidence="4" id="KW-0238">DNA-binding</keyword>
<dbReference type="InterPro" id="IPR039425">
    <property type="entry name" value="RNA_pol_sigma-70-like"/>
</dbReference>
<dbReference type="EMBL" id="SJPV01000004">
    <property type="protein sequence ID" value="TWU38627.1"/>
    <property type="molecule type" value="Genomic_DNA"/>
</dbReference>
<dbReference type="OrthoDB" id="258490at2"/>
<dbReference type="GO" id="GO:0003677">
    <property type="term" value="F:DNA binding"/>
    <property type="evidence" value="ECO:0007669"/>
    <property type="project" value="UniProtKB-KW"/>
</dbReference>
<dbReference type="GO" id="GO:0006352">
    <property type="term" value="P:DNA-templated transcription initiation"/>
    <property type="evidence" value="ECO:0007669"/>
    <property type="project" value="InterPro"/>
</dbReference>
<evidence type="ECO:0000256" key="3">
    <source>
        <dbReference type="ARBA" id="ARBA00023082"/>
    </source>
</evidence>
<evidence type="ECO:0000256" key="5">
    <source>
        <dbReference type="ARBA" id="ARBA00023163"/>
    </source>
</evidence>
<dbReference type="GO" id="GO:0016987">
    <property type="term" value="F:sigma factor activity"/>
    <property type="evidence" value="ECO:0007669"/>
    <property type="project" value="UniProtKB-KW"/>
</dbReference>
<dbReference type="Pfam" id="PF04542">
    <property type="entry name" value="Sigma70_r2"/>
    <property type="match status" value="1"/>
</dbReference>
<dbReference type="SUPFAM" id="SSF88946">
    <property type="entry name" value="Sigma2 domain of RNA polymerase sigma factors"/>
    <property type="match status" value="1"/>
</dbReference>
<evidence type="ECO:0000313" key="8">
    <source>
        <dbReference type="Proteomes" id="UP000319143"/>
    </source>
</evidence>